<evidence type="ECO:0000256" key="4">
    <source>
        <dbReference type="ARBA" id="ARBA00022679"/>
    </source>
</evidence>
<feature type="binding site" evidence="6">
    <location>
        <position position="234"/>
    </location>
    <ligand>
        <name>S-adenosyl-L-methionine</name>
        <dbReference type="ChEBI" id="CHEBI:59789"/>
    </ligand>
</feature>
<keyword evidence="3 6" id="KW-0489">Methyltransferase</keyword>
<dbReference type="GO" id="GO:0005737">
    <property type="term" value="C:cytoplasm"/>
    <property type="evidence" value="ECO:0007669"/>
    <property type="project" value="UniProtKB-SubCell"/>
</dbReference>
<dbReference type="GO" id="GO:0032259">
    <property type="term" value="P:methylation"/>
    <property type="evidence" value="ECO:0007669"/>
    <property type="project" value="UniProtKB-KW"/>
</dbReference>
<evidence type="ECO:0000256" key="5">
    <source>
        <dbReference type="ARBA" id="ARBA00022691"/>
    </source>
</evidence>
<dbReference type="GO" id="GO:0005840">
    <property type="term" value="C:ribosome"/>
    <property type="evidence" value="ECO:0007669"/>
    <property type="project" value="UniProtKB-KW"/>
</dbReference>
<dbReference type="PANTHER" id="PTHR43648:SF1">
    <property type="entry name" value="ELECTRON TRANSFER FLAVOPROTEIN BETA SUBUNIT LYSINE METHYLTRANSFERASE"/>
    <property type="match status" value="1"/>
</dbReference>
<reference evidence="7" key="1">
    <citation type="submission" date="2023-03" db="EMBL/GenBank/DDBJ databases">
        <title>Andean soil-derived lignocellulolytic bacterial consortium as a source of novel taxa and putative plastic-active enzymes.</title>
        <authorList>
            <person name="Diaz-Garcia L."/>
            <person name="Chuvochina M."/>
            <person name="Feuerriegel G."/>
            <person name="Bunk B."/>
            <person name="Sproer C."/>
            <person name="Streit W.R."/>
            <person name="Rodriguez L.M."/>
            <person name="Overmann J."/>
            <person name="Jimenez D.J."/>
        </authorList>
    </citation>
    <scope>NUCLEOTIDE SEQUENCE</scope>
    <source>
        <strain evidence="7">MAG 26</strain>
    </source>
</reference>
<dbReference type="InterPro" id="IPR050078">
    <property type="entry name" value="Ribosomal_L11_MeTrfase_PrmA"/>
</dbReference>
<dbReference type="InterPro" id="IPR029063">
    <property type="entry name" value="SAM-dependent_MTases_sf"/>
</dbReference>
<dbReference type="CDD" id="cd02440">
    <property type="entry name" value="AdoMet_MTases"/>
    <property type="match status" value="1"/>
</dbReference>
<feature type="binding site" evidence="6">
    <location>
        <position position="182"/>
    </location>
    <ligand>
        <name>S-adenosyl-L-methionine</name>
        <dbReference type="ChEBI" id="CHEBI:59789"/>
    </ligand>
</feature>
<comment type="similarity">
    <text evidence="1 6">Belongs to the methyltransferase superfamily. PrmA family.</text>
</comment>
<comment type="subcellular location">
    <subcellularLocation>
        <location evidence="6">Cytoplasm</location>
    </subcellularLocation>
</comment>
<dbReference type="GO" id="GO:0008276">
    <property type="term" value="F:protein methyltransferase activity"/>
    <property type="evidence" value="ECO:0007669"/>
    <property type="project" value="UniProtKB-UniRule"/>
</dbReference>
<dbReference type="Gene3D" id="3.40.50.150">
    <property type="entry name" value="Vaccinia Virus protein VP39"/>
    <property type="match status" value="1"/>
</dbReference>
<dbReference type="EC" id="2.1.1.-" evidence="6"/>
<feature type="binding site" evidence="6">
    <location>
        <position position="159"/>
    </location>
    <ligand>
        <name>S-adenosyl-L-methionine</name>
        <dbReference type="ChEBI" id="CHEBI:59789"/>
    </ligand>
</feature>
<proteinExistence type="inferred from homology"/>
<gene>
    <name evidence="6" type="primary">prmA</name>
    <name evidence="7" type="ORF">P0Y56_02730</name>
</gene>
<comment type="catalytic activity">
    <reaction evidence="6">
        <text>L-lysyl-[protein] + 3 S-adenosyl-L-methionine = N(6),N(6),N(6)-trimethyl-L-lysyl-[protein] + 3 S-adenosyl-L-homocysteine + 3 H(+)</text>
        <dbReference type="Rhea" id="RHEA:54192"/>
        <dbReference type="Rhea" id="RHEA-COMP:9752"/>
        <dbReference type="Rhea" id="RHEA-COMP:13826"/>
        <dbReference type="ChEBI" id="CHEBI:15378"/>
        <dbReference type="ChEBI" id="CHEBI:29969"/>
        <dbReference type="ChEBI" id="CHEBI:57856"/>
        <dbReference type="ChEBI" id="CHEBI:59789"/>
        <dbReference type="ChEBI" id="CHEBI:61961"/>
    </reaction>
</comment>
<comment type="function">
    <text evidence="6">Methylates ribosomal protein L11.</text>
</comment>
<dbReference type="PANTHER" id="PTHR43648">
    <property type="entry name" value="ELECTRON TRANSFER FLAVOPROTEIN BETA SUBUNIT LYSINE METHYLTRANSFERASE"/>
    <property type="match status" value="1"/>
</dbReference>
<sequence>MSWKVSVYASKEVIQAALVAHEDAFDWDPAAVLSGSEIAEDQPDDWVLEAWFADKPGKPQQRMVKELFGSAGADLTIEKLPDEDWVTLSQHIAQPIDAGRFHVRTPDFAADTSAGVTDFVIPASQAFGTGQHETTAGCLEMLTAMKARGTVVRNLADIGTGTGLLAFAALDLWPRALATASDIDAVCVGVVDDNAALNRIPLGAGSGEVTMVVAPGMDHPLLEARGPYDLLIANILAGPLVELAGDFGRAVVPGGSLLLAGLLETQEPAVRRACARAGFRLAERMVRGDWSILWLRKRPAATVRTSRQRALPEWSRHW</sequence>
<keyword evidence="4 6" id="KW-0808">Transferase</keyword>
<accession>A0AAJ6BQ77</accession>
<keyword evidence="7" id="KW-0689">Ribosomal protein</keyword>
<evidence type="ECO:0000313" key="7">
    <source>
        <dbReference type="EMBL" id="WEK47215.1"/>
    </source>
</evidence>
<keyword evidence="7" id="KW-0687">Ribonucleoprotein</keyword>
<dbReference type="SUPFAM" id="SSF53335">
    <property type="entry name" value="S-adenosyl-L-methionine-dependent methyltransferases"/>
    <property type="match status" value="1"/>
</dbReference>
<name>A0AAJ6BQ77_9SPHN</name>
<dbReference type="KEGG" id="acob:P0Y56_02730"/>
<dbReference type="Pfam" id="PF06325">
    <property type="entry name" value="PrmA"/>
    <property type="match status" value="1"/>
</dbReference>
<dbReference type="HAMAP" id="MF_00735">
    <property type="entry name" value="Methyltr_PrmA"/>
    <property type="match status" value="1"/>
</dbReference>
<evidence type="ECO:0000256" key="2">
    <source>
        <dbReference type="ARBA" id="ARBA00022490"/>
    </source>
</evidence>
<evidence type="ECO:0000313" key="8">
    <source>
        <dbReference type="Proteomes" id="UP001218362"/>
    </source>
</evidence>
<dbReference type="AlphaFoldDB" id="A0AAJ6BQ77"/>
<evidence type="ECO:0000256" key="3">
    <source>
        <dbReference type="ARBA" id="ARBA00022603"/>
    </source>
</evidence>
<keyword evidence="2 6" id="KW-0963">Cytoplasm</keyword>
<evidence type="ECO:0000256" key="1">
    <source>
        <dbReference type="ARBA" id="ARBA00009741"/>
    </source>
</evidence>
<protein>
    <recommendedName>
        <fullName evidence="6">Ribosomal protein L11 methyltransferase</fullName>
        <shortName evidence="6">L11 Mtase</shortName>
        <ecNumber evidence="6">2.1.1.-</ecNumber>
    </recommendedName>
</protein>
<keyword evidence="5 6" id="KW-0949">S-adenosyl-L-methionine</keyword>
<feature type="binding site" evidence="6">
    <location>
        <position position="135"/>
    </location>
    <ligand>
        <name>S-adenosyl-L-methionine</name>
        <dbReference type="ChEBI" id="CHEBI:59789"/>
    </ligand>
</feature>
<dbReference type="Proteomes" id="UP001218362">
    <property type="component" value="Chromosome"/>
</dbReference>
<dbReference type="EMBL" id="CP119316">
    <property type="protein sequence ID" value="WEK47215.1"/>
    <property type="molecule type" value="Genomic_DNA"/>
</dbReference>
<evidence type="ECO:0000256" key="6">
    <source>
        <dbReference type="HAMAP-Rule" id="MF_00735"/>
    </source>
</evidence>
<dbReference type="InterPro" id="IPR004498">
    <property type="entry name" value="Ribosomal_PrmA_MeTrfase"/>
</dbReference>
<organism evidence="7 8">
    <name type="scientific">Candidatus Andeanibacterium colombiense</name>
    <dbReference type="NCBI Taxonomy" id="3121345"/>
    <lineage>
        <taxon>Bacteria</taxon>
        <taxon>Pseudomonadati</taxon>
        <taxon>Pseudomonadota</taxon>
        <taxon>Alphaproteobacteria</taxon>
        <taxon>Sphingomonadales</taxon>
        <taxon>Sphingomonadaceae</taxon>
        <taxon>Candidatus Andeanibacterium</taxon>
    </lineage>
</organism>